<keyword evidence="4 7" id="KW-0812">Transmembrane</keyword>
<name>A0A844F472_CLOSV</name>
<dbReference type="PANTHER" id="PTHR47371">
    <property type="entry name" value="LIPOTEICHOIC ACID SYNTHASE"/>
    <property type="match status" value="1"/>
</dbReference>
<dbReference type="EMBL" id="VUMB01000024">
    <property type="protein sequence ID" value="MSS41032.1"/>
    <property type="molecule type" value="Genomic_DNA"/>
</dbReference>
<dbReference type="RefSeq" id="WP_004607345.1">
    <property type="nucleotide sequence ID" value="NZ_AP024846.1"/>
</dbReference>
<feature type="domain" description="Sulfatase N-terminal" evidence="8">
    <location>
        <begin position="293"/>
        <end position="565"/>
    </location>
</feature>
<dbReference type="InterPro" id="IPR050448">
    <property type="entry name" value="OpgB/LTA_synthase_biosynth"/>
</dbReference>
<keyword evidence="5 7" id="KW-1133">Transmembrane helix</keyword>
<organism evidence="9 10">
    <name type="scientific">Clostridium scindens (strain JCM 10418 / VPI 12708)</name>
    <dbReference type="NCBI Taxonomy" id="29347"/>
    <lineage>
        <taxon>Bacteria</taxon>
        <taxon>Bacillati</taxon>
        <taxon>Bacillota</taxon>
        <taxon>Clostridia</taxon>
        <taxon>Lachnospirales</taxon>
        <taxon>Lachnospiraceae</taxon>
    </lineage>
</organism>
<keyword evidence="3" id="KW-1003">Cell membrane</keyword>
<evidence type="ECO:0000256" key="2">
    <source>
        <dbReference type="ARBA" id="ARBA00004936"/>
    </source>
</evidence>
<comment type="pathway">
    <text evidence="2">Cell wall biogenesis; lipoteichoic acid biosynthesis.</text>
</comment>
<protein>
    <submittedName>
        <fullName evidence="9">LTA synthase family protein</fullName>
    </submittedName>
</protein>
<feature type="transmembrane region" description="Helical" evidence="7">
    <location>
        <begin position="59"/>
        <end position="79"/>
    </location>
</feature>
<comment type="caution">
    <text evidence="9">The sequence shown here is derived from an EMBL/GenBank/DDBJ whole genome shotgun (WGS) entry which is preliminary data.</text>
</comment>
<feature type="transmembrane region" description="Helical" evidence="7">
    <location>
        <begin position="99"/>
        <end position="118"/>
    </location>
</feature>
<evidence type="ECO:0000256" key="6">
    <source>
        <dbReference type="ARBA" id="ARBA00023136"/>
    </source>
</evidence>
<dbReference type="SUPFAM" id="SSF53649">
    <property type="entry name" value="Alkaline phosphatase-like"/>
    <property type="match status" value="1"/>
</dbReference>
<evidence type="ECO:0000256" key="5">
    <source>
        <dbReference type="ARBA" id="ARBA00022989"/>
    </source>
</evidence>
<dbReference type="PANTHER" id="PTHR47371:SF3">
    <property type="entry name" value="PHOSPHOGLYCEROL TRANSFERASE I"/>
    <property type="match status" value="1"/>
</dbReference>
<evidence type="ECO:0000256" key="1">
    <source>
        <dbReference type="ARBA" id="ARBA00004651"/>
    </source>
</evidence>
<evidence type="ECO:0000313" key="9">
    <source>
        <dbReference type="EMBL" id="MSS41032.1"/>
    </source>
</evidence>
<evidence type="ECO:0000313" key="10">
    <source>
        <dbReference type="Proteomes" id="UP000462363"/>
    </source>
</evidence>
<evidence type="ECO:0000256" key="7">
    <source>
        <dbReference type="SAM" id="Phobius"/>
    </source>
</evidence>
<reference evidence="9 10" key="1">
    <citation type="submission" date="2019-08" db="EMBL/GenBank/DDBJ databases">
        <title>In-depth cultivation of the pig gut microbiome towards novel bacterial diversity and tailored functional studies.</title>
        <authorList>
            <person name="Wylensek D."/>
            <person name="Hitch T.C.A."/>
            <person name="Clavel T."/>
        </authorList>
    </citation>
    <scope>NUCLEOTIDE SEQUENCE [LARGE SCALE GENOMIC DNA]</scope>
    <source>
        <strain evidence="9 10">BL-389-WT-3D</strain>
    </source>
</reference>
<evidence type="ECO:0000259" key="8">
    <source>
        <dbReference type="Pfam" id="PF00884"/>
    </source>
</evidence>
<dbReference type="GeneID" id="62694810"/>
<dbReference type="InterPro" id="IPR017850">
    <property type="entry name" value="Alkaline_phosphatase_core_sf"/>
</dbReference>
<evidence type="ECO:0000256" key="3">
    <source>
        <dbReference type="ARBA" id="ARBA00022475"/>
    </source>
</evidence>
<dbReference type="AlphaFoldDB" id="A0A844F472"/>
<comment type="subcellular location">
    <subcellularLocation>
        <location evidence="1">Cell membrane</location>
        <topology evidence="1">Multi-pass membrane protein</topology>
    </subcellularLocation>
</comment>
<gene>
    <name evidence="9" type="ORF">FYJ37_11895</name>
</gene>
<feature type="transmembrane region" description="Helical" evidence="7">
    <location>
        <begin position="204"/>
        <end position="221"/>
    </location>
</feature>
<evidence type="ECO:0000256" key="4">
    <source>
        <dbReference type="ARBA" id="ARBA00022692"/>
    </source>
</evidence>
<dbReference type="CDD" id="cd16015">
    <property type="entry name" value="LTA_synthase"/>
    <property type="match status" value="1"/>
</dbReference>
<feature type="transmembrane region" description="Helical" evidence="7">
    <location>
        <begin position="123"/>
        <end position="144"/>
    </location>
</feature>
<proteinExistence type="predicted"/>
<sequence>MKKIHIKKPDIKGAFHKLKNLKTEDVKAAWKAGRERRARIIEERRNSAFARKMKPVYAFMNRFSLVFHALLACIINFAIEAISRHSVFEAWDYMTGTPMVFLYNAFMIFITFSIVYLFKRRVFVRIIISVLWMVLGVANGYMLMKRVTPFNAQDLKVAKDGLTLINNYFNGFELTVLIIGIVSVIIWVISMWKRGGQYEGKIRRVWALVGIVVCFVAYGFASDLAVEKRVVSTYFGNIAFAYEDYGLPYCFMASLFNTGITEPNDYSKETIAKISNNGEITKNETGRTEEELPNIIFVQLESYFDVDEAEFFTTSQDACPNLHEMYKNYSSGYFKVPSVGAGTANTEFEVLTGMNLRYFGPGEYPYKTVLKDQTSESAATALAALGYGTHALHNNGGNFYSRARVFNNIGFDSFTSKEFMNILQTTENGWAKDDILVQHVMDSMNTTDGKDFVFAVSVQGHGDYPEEKVLENPAIQVEGIQDEATKNKWEYYVNQVYEMDQFAGNLVKAVEDRGEPSVIVFYGDHLPTMGLKAEDLKGRYLYNTNYVIWDNIGLPKEDRNVPSYQIMADVFDRLDIHSGTVFNYHQERRKTKNYLADLELLQYDILYGKQYVYDGKLPITEGHMVMGIKDVSLKNVVPHLDGGYSLYGENFTKSSKVYVNGEKQKSSFLNNTRIDLSETELINGDVIVVSQVGSSNTIFRSSDEYIYQDGQLICQEGTATDKTKSWVEQTDGDE</sequence>
<dbReference type="Proteomes" id="UP000462363">
    <property type="component" value="Unassembled WGS sequence"/>
</dbReference>
<feature type="transmembrane region" description="Helical" evidence="7">
    <location>
        <begin position="174"/>
        <end position="192"/>
    </location>
</feature>
<dbReference type="GO" id="GO:0005886">
    <property type="term" value="C:plasma membrane"/>
    <property type="evidence" value="ECO:0007669"/>
    <property type="project" value="UniProtKB-SubCell"/>
</dbReference>
<keyword evidence="6 7" id="KW-0472">Membrane</keyword>
<dbReference type="InterPro" id="IPR000917">
    <property type="entry name" value="Sulfatase_N"/>
</dbReference>
<accession>A0A844F472</accession>
<dbReference type="Pfam" id="PF00884">
    <property type="entry name" value="Sulfatase"/>
    <property type="match status" value="1"/>
</dbReference>
<dbReference type="Gene3D" id="3.40.720.10">
    <property type="entry name" value="Alkaline Phosphatase, subunit A"/>
    <property type="match status" value="1"/>
</dbReference>